<dbReference type="Proteomes" id="UP000607397">
    <property type="component" value="Unassembled WGS sequence"/>
</dbReference>
<dbReference type="AlphaFoldDB" id="A0A8K1ZYY9"/>
<dbReference type="InterPro" id="IPR035994">
    <property type="entry name" value="Nucleoside_phosphorylase_sf"/>
</dbReference>
<accession>A0A8K1ZYY9</accession>
<protein>
    <recommendedName>
        <fullName evidence="1">Nucleoside phosphorylase domain-containing protein</fullName>
    </recommendedName>
</protein>
<dbReference type="EMBL" id="WVIC01000016">
    <property type="protein sequence ID" value="NCJ06717.1"/>
    <property type="molecule type" value="Genomic_DNA"/>
</dbReference>
<dbReference type="GO" id="GO:0003824">
    <property type="term" value="F:catalytic activity"/>
    <property type="evidence" value="ECO:0007669"/>
    <property type="project" value="InterPro"/>
</dbReference>
<evidence type="ECO:0000313" key="3">
    <source>
        <dbReference type="Proteomes" id="UP000607397"/>
    </source>
</evidence>
<dbReference type="RefSeq" id="WP_161825199.1">
    <property type="nucleotide sequence ID" value="NZ_WVIC01000016.1"/>
</dbReference>
<dbReference type="InterPro" id="IPR000845">
    <property type="entry name" value="Nucleoside_phosphorylase_d"/>
</dbReference>
<gene>
    <name evidence="2" type="ORF">GS597_09400</name>
</gene>
<feature type="domain" description="Nucleoside phosphorylase" evidence="1">
    <location>
        <begin position="56"/>
        <end position="174"/>
    </location>
</feature>
<dbReference type="SUPFAM" id="SSF53167">
    <property type="entry name" value="Purine and uridine phosphorylases"/>
    <property type="match status" value="1"/>
</dbReference>
<evidence type="ECO:0000259" key="1">
    <source>
        <dbReference type="Pfam" id="PF01048"/>
    </source>
</evidence>
<organism evidence="2 3">
    <name type="scientific">Petrachloros mirabilis ULC683</name>
    <dbReference type="NCBI Taxonomy" id="2781853"/>
    <lineage>
        <taxon>Bacteria</taxon>
        <taxon>Bacillati</taxon>
        <taxon>Cyanobacteriota</taxon>
        <taxon>Cyanophyceae</taxon>
        <taxon>Synechococcales</taxon>
        <taxon>Petrachlorosaceae</taxon>
        <taxon>Petrachloros</taxon>
        <taxon>Petrachloros mirabilis</taxon>
    </lineage>
</organism>
<keyword evidence="3" id="KW-1185">Reference proteome</keyword>
<sequence>MAKTQVDVILVPQGAEYRAVCRGLVACVGALPQVRAIPVGSEPVRRFLDQWHCTQGEGIESVLLMGVCGSLVPQCQVGDGVLYQCCWASLSRGRVRQSDRTLTEWIQTRLGAEVALVSGVSCDRIITTVAEKQQLAQQFPVAVVDMEGFTAFECLQQWQIRAAMVRVVSDQVDQPLPDLSPALSASGQMQPVPLALQLLRQPRRSLTLIQGSLRALQKLQHLTAQIFRPLQE</sequence>
<dbReference type="Gene3D" id="3.40.50.1580">
    <property type="entry name" value="Nucleoside phosphorylase domain"/>
    <property type="match status" value="1"/>
</dbReference>
<dbReference type="Pfam" id="PF01048">
    <property type="entry name" value="PNP_UDP_1"/>
    <property type="match status" value="1"/>
</dbReference>
<evidence type="ECO:0000313" key="2">
    <source>
        <dbReference type="EMBL" id="NCJ06717.1"/>
    </source>
</evidence>
<comment type="caution">
    <text evidence="2">The sequence shown here is derived from an EMBL/GenBank/DDBJ whole genome shotgun (WGS) entry which is preliminary data.</text>
</comment>
<name>A0A8K1ZYY9_9CYAN</name>
<proteinExistence type="predicted"/>
<reference evidence="2" key="1">
    <citation type="submission" date="2019-12" db="EMBL/GenBank/DDBJ databases">
        <title>High-Quality draft genome sequences of three cyanobacteria isolated from the limestone walls of the Old Cathedral of Coimbra.</title>
        <authorList>
            <person name="Tiago I."/>
            <person name="Soares F."/>
            <person name="Portugal A."/>
        </authorList>
    </citation>
    <scope>NUCLEOTIDE SEQUENCE [LARGE SCALE GENOMIC DNA]</scope>
    <source>
        <strain evidence="2">C</strain>
    </source>
</reference>
<dbReference type="GO" id="GO:0009116">
    <property type="term" value="P:nucleoside metabolic process"/>
    <property type="evidence" value="ECO:0007669"/>
    <property type="project" value="InterPro"/>
</dbReference>